<dbReference type="Pfam" id="PF04954">
    <property type="entry name" value="SIP"/>
    <property type="match status" value="1"/>
</dbReference>
<gene>
    <name evidence="2" type="ORF">SERN_0809</name>
</gene>
<keyword evidence="3" id="KW-1185">Reference proteome</keyword>
<dbReference type="PANTHER" id="PTHR30157">
    <property type="entry name" value="FERRIC REDUCTASE, NADPH-DEPENDENT"/>
    <property type="match status" value="1"/>
</dbReference>
<reference evidence="2 3" key="1">
    <citation type="submission" date="2018-11" db="EMBL/GenBank/DDBJ databases">
        <title>Complete genome sequencing of the Actinobacteria Serinibacter sp. K3-2.</title>
        <authorList>
            <person name="Rakitin A.L."/>
            <person name="Beletsky A.V."/>
            <person name="Mardanov A.V."/>
            <person name="Ravin N.V."/>
            <person name="Gromova A.S."/>
            <person name="Filippova S.N."/>
            <person name="Gal'Chenko V.F."/>
        </authorList>
    </citation>
    <scope>NUCLEOTIDE SEQUENCE [LARGE SCALE GENOMIC DNA]</scope>
    <source>
        <strain evidence="2 3">K3-2</strain>
    </source>
</reference>
<feature type="domain" description="FAD-binding FR-type" evidence="1">
    <location>
        <begin position="13"/>
        <end position="160"/>
    </location>
</feature>
<comment type="caution">
    <text evidence="2">The sequence shown here is derived from an EMBL/GenBank/DDBJ whole genome shotgun (WGS) entry which is preliminary data.</text>
</comment>
<name>A0A4Z1EAX7_9MICO</name>
<dbReference type="SUPFAM" id="SSF63380">
    <property type="entry name" value="Riboflavin synthase domain-like"/>
    <property type="match status" value="1"/>
</dbReference>
<sequence>MARHTRLVKPAQQGLVHLTVLRTRRLSPHWMRVTLGGAEVDSFTPMGYDQWFRLFLPVGGEEGLDRLPAKANQMIGYLRYLRIPDGVRPVMRNYTVRAHRPASGTNGAEIDVDLVLHGTPHDGTAGPASSWAQTCAAGESVVIIDEGLGFNPAHGTASVLLVGDETALPAVAGICASLPPDATGTALVEVPSLEDAQEIARPDGVGLRWIVRDASVKPGTLALAALRDLPAAEIDGDRVHAWIAGEQALATDGRRHLVNDRGVAKDRVSFTGYWKCG</sequence>
<dbReference type="InterPro" id="IPR039261">
    <property type="entry name" value="FNR_nucleotide-bd"/>
</dbReference>
<dbReference type="OrthoDB" id="3291337at2"/>
<dbReference type="AlphaFoldDB" id="A0A4Z1EAX7"/>
<dbReference type="InterPro" id="IPR017927">
    <property type="entry name" value="FAD-bd_FR_type"/>
</dbReference>
<dbReference type="PROSITE" id="PS51384">
    <property type="entry name" value="FAD_FR"/>
    <property type="match status" value="1"/>
</dbReference>
<dbReference type="GO" id="GO:0016491">
    <property type="term" value="F:oxidoreductase activity"/>
    <property type="evidence" value="ECO:0007669"/>
    <property type="project" value="InterPro"/>
</dbReference>
<dbReference type="CDD" id="cd06193">
    <property type="entry name" value="siderophore_interacting"/>
    <property type="match status" value="1"/>
</dbReference>
<evidence type="ECO:0000313" key="3">
    <source>
        <dbReference type="Proteomes" id="UP000297318"/>
    </source>
</evidence>
<dbReference type="InterPro" id="IPR013113">
    <property type="entry name" value="SIP_FAD-bd"/>
</dbReference>
<proteinExistence type="predicted"/>
<dbReference type="InterPro" id="IPR007037">
    <property type="entry name" value="SIP_rossman_dom"/>
</dbReference>
<dbReference type="Gene3D" id="2.40.30.10">
    <property type="entry name" value="Translation factors"/>
    <property type="match status" value="1"/>
</dbReference>
<dbReference type="PANTHER" id="PTHR30157:SF0">
    <property type="entry name" value="NADPH-DEPENDENT FERRIC-CHELATE REDUCTASE"/>
    <property type="match status" value="1"/>
</dbReference>
<dbReference type="Pfam" id="PF08021">
    <property type="entry name" value="FAD_binding_9"/>
    <property type="match status" value="1"/>
</dbReference>
<protein>
    <submittedName>
        <fullName evidence="2">Putative siderophore interacting protein</fullName>
    </submittedName>
</protein>
<dbReference type="InterPro" id="IPR017938">
    <property type="entry name" value="Riboflavin_synthase-like_b-brl"/>
</dbReference>
<dbReference type="InterPro" id="IPR039374">
    <property type="entry name" value="SIP_fam"/>
</dbReference>
<organism evidence="2 3">
    <name type="scientific">Serinibacter arcticus</name>
    <dbReference type="NCBI Taxonomy" id="1655435"/>
    <lineage>
        <taxon>Bacteria</taxon>
        <taxon>Bacillati</taxon>
        <taxon>Actinomycetota</taxon>
        <taxon>Actinomycetes</taxon>
        <taxon>Micrococcales</taxon>
        <taxon>Beutenbergiaceae</taxon>
        <taxon>Serinibacter</taxon>
    </lineage>
</organism>
<evidence type="ECO:0000259" key="1">
    <source>
        <dbReference type="PROSITE" id="PS51384"/>
    </source>
</evidence>
<evidence type="ECO:0000313" key="2">
    <source>
        <dbReference type="EMBL" id="TGO06617.1"/>
    </source>
</evidence>
<dbReference type="Gene3D" id="3.40.50.80">
    <property type="entry name" value="Nucleotide-binding domain of ferredoxin-NADP reductase (FNR) module"/>
    <property type="match status" value="1"/>
</dbReference>
<dbReference type="EMBL" id="RHPJ01000001">
    <property type="protein sequence ID" value="TGO06617.1"/>
    <property type="molecule type" value="Genomic_DNA"/>
</dbReference>
<accession>A0A4Z1EAX7</accession>
<dbReference type="Proteomes" id="UP000297318">
    <property type="component" value="Unassembled WGS sequence"/>
</dbReference>
<dbReference type="RefSeq" id="WP_135848781.1">
    <property type="nucleotide sequence ID" value="NZ_RHPJ01000001.1"/>
</dbReference>